<proteinExistence type="predicted"/>
<evidence type="ECO:0000313" key="1">
    <source>
        <dbReference type="EMBL" id="SDZ51339.1"/>
    </source>
</evidence>
<accession>A0A1H3TPS7</accession>
<organism evidence="1 2">
    <name type="scientific">Jannaschia faecimaris</name>
    <dbReference type="NCBI Taxonomy" id="1244108"/>
    <lineage>
        <taxon>Bacteria</taxon>
        <taxon>Pseudomonadati</taxon>
        <taxon>Pseudomonadota</taxon>
        <taxon>Alphaproteobacteria</taxon>
        <taxon>Rhodobacterales</taxon>
        <taxon>Roseobacteraceae</taxon>
        <taxon>Jannaschia</taxon>
    </lineage>
</organism>
<dbReference type="STRING" id="1244108.SAMN05444004_11845"/>
<dbReference type="OrthoDB" id="7658074at2"/>
<dbReference type="EMBL" id="FNPX01000018">
    <property type="protein sequence ID" value="SDZ51339.1"/>
    <property type="molecule type" value="Genomic_DNA"/>
</dbReference>
<evidence type="ECO:0000313" key="2">
    <source>
        <dbReference type="Proteomes" id="UP000198914"/>
    </source>
</evidence>
<sequence>MRLKAEYLRQFLRDSHGAVTVDYVILAAAVTAVTLASTDVIQNGMRSLAGTVDSELKGEAPGSGHAMTYSDGFDNGSQGWSGTSSANVSGIGNVLGPIGGSNGAPTVSRDFAFEEGTESATFEFDLYAMDSLDNESGIIFVDGQEIGRITSNLGKATFQVADGIDPDAYIIRQTTIDDDVHLGGSSEWRDHHSNIAITVRNPNTNVNVGFGSTANQSTSDESISIDNFTVTTKTAPTTTAPTTTG</sequence>
<dbReference type="AlphaFoldDB" id="A0A1H3TPS7"/>
<dbReference type="Proteomes" id="UP000198914">
    <property type="component" value="Unassembled WGS sequence"/>
</dbReference>
<dbReference type="RefSeq" id="WP_092647474.1">
    <property type="nucleotide sequence ID" value="NZ_FNPX01000018.1"/>
</dbReference>
<protein>
    <submittedName>
        <fullName evidence="1">Flp pilus assembly protein, pilin Flp</fullName>
    </submittedName>
</protein>
<reference evidence="2" key="1">
    <citation type="submission" date="2016-10" db="EMBL/GenBank/DDBJ databases">
        <authorList>
            <person name="Varghese N."/>
            <person name="Submissions S."/>
        </authorList>
    </citation>
    <scope>NUCLEOTIDE SEQUENCE [LARGE SCALE GENOMIC DNA]</scope>
    <source>
        <strain evidence="2">DSM 100420</strain>
    </source>
</reference>
<name>A0A1H3TPS7_9RHOB</name>
<keyword evidence="2" id="KW-1185">Reference proteome</keyword>
<gene>
    <name evidence="1" type="ORF">SAMN05444004_11845</name>
</gene>